<gene>
    <name evidence="1" type="ORF">DORLON_00807</name>
</gene>
<organism evidence="1 2">
    <name type="scientific">Dorea longicatena DSM 13814</name>
    <dbReference type="NCBI Taxonomy" id="411462"/>
    <lineage>
        <taxon>Bacteria</taxon>
        <taxon>Bacillati</taxon>
        <taxon>Bacillota</taxon>
        <taxon>Clostridia</taxon>
        <taxon>Lachnospirales</taxon>
        <taxon>Lachnospiraceae</taxon>
        <taxon>Dorea</taxon>
    </lineage>
</organism>
<dbReference type="RefSeq" id="WP_006426827.1">
    <property type="nucleotide sequence ID" value="NZ_DS264392.1"/>
</dbReference>
<accession>A6BET7</accession>
<dbReference type="GeneID" id="93136578"/>
<reference evidence="1 2" key="2">
    <citation type="submission" date="2007-04" db="EMBL/GenBank/DDBJ databases">
        <title>Draft genome sequence of Dorea longicatena (DSM 13814).</title>
        <authorList>
            <person name="Sudarsanam P."/>
            <person name="Ley R."/>
            <person name="Guruge J."/>
            <person name="Turnbaugh P.J."/>
            <person name="Mahowald M."/>
            <person name="Liep D."/>
            <person name="Gordon J."/>
        </authorList>
    </citation>
    <scope>NUCLEOTIDE SEQUENCE [LARGE SCALE GENOMIC DNA]</scope>
    <source>
        <strain evidence="1 2">DSM 13814</strain>
    </source>
</reference>
<dbReference type="EMBL" id="AAXB02000002">
    <property type="protein sequence ID" value="EDM64126.1"/>
    <property type="molecule type" value="Genomic_DNA"/>
</dbReference>
<dbReference type="HOGENOM" id="CLU_2751332_0_0_9"/>
<name>A6BET7_9FIRM</name>
<dbReference type="Proteomes" id="UP000004016">
    <property type="component" value="Unassembled WGS sequence"/>
</dbReference>
<evidence type="ECO:0000313" key="1">
    <source>
        <dbReference type="EMBL" id="EDM64126.1"/>
    </source>
</evidence>
<protein>
    <submittedName>
        <fullName evidence="1">Uncharacterized protein</fullName>
    </submittedName>
</protein>
<evidence type="ECO:0000313" key="2">
    <source>
        <dbReference type="Proteomes" id="UP000004016"/>
    </source>
</evidence>
<reference evidence="1 2" key="1">
    <citation type="submission" date="2007-03" db="EMBL/GenBank/DDBJ databases">
        <authorList>
            <person name="Fulton L."/>
            <person name="Clifton S."/>
            <person name="Fulton B."/>
            <person name="Xu J."/>
            <person name="Minx P."/>
            <person name="Pepin K.H."/>
            <person name="Johnson M."/>
            <person name="Thiruvilangam P."/>
            <person name="Bhonagiri V."/>
            <person name="Nash W.E."/>
            <person name="Mardis E.R."/>
            <person name="Wilson R.K."/>
        </authorList>
    </citation>
    <scope>NUCLEOTIDE SEQUENCE [LARGE SCALE GENOMIC DNA]</scope>
    <source>
        <strain evidence="1 2">DSM 13814</strain>
    </source>
</reference>
<sequence length="70" mass="8205">MKKLDYKFLECVRKMPPLQHVKSKPFDITQSEVAKWLASQPDIMQKIFDMAANHHVIAYDVKTQTWRGAD</sequence>
<dbReference type="AlphaFoldDB" id="A6BET7"/>
<proteinExistence type="predicted"/>
<comment type="caution">
    <text evidence="1">The sequence shown here is derived from an EMBL/GenBank/DDBJ whole genome shotgun (WGS) entry which is preliminary data.</text>
</comment>